<keyword evidence="3" id="KW-1185">Reference proteome</keyword>
<reference evidence="2 3" key="1">
    <citation type="submission" date="2024-02" db="EMBL/GenBank/DDBJ databases">
        <title>Identification of pathogenicity and growth-promoting function of Pseudomonas putida variant.</title>
        <authorList>
            <person name="Sun J."/>
        </authorList>
    </citation>
    <scope>NUCLEOTIDE SEQUENCE [LARGE SCALE GENOMIC DNA]</scope>
    <source>
        <strain evidence="2 3">A03</strain>
    </source>
</reference>
<evidence type="ECO:0000313" key="3">
    <source>
        <dbReference type="Proteomes" id="UP001380290"/>
    </source>
</evidence>
<evidence type="ECO:0000313" key="2">
    <source>
        <dbReference type="EMBL" id="MEJ5865221.1"/>
    </source>
</evidence>
<accession>A0ABU8QX27</accession>
<gene>
    <name evidence="2" type="ORF">V7S98_18575</name>
</gene>
<dbReference type="EMBL" id="JBBHLC010000068">
    <property type="protein sequence ID" value="MEJ5865221.1"/>
    <property type="molecule type" value="Genomic_DNA"/>
</dbReference>
<protein>
    <submittedName>
        <fullName evidence="2">Uncharacterized protein</fullName>
    </submittedName>
</protein>
<feature type="chain" id="PRO_5047260409" evidence="1">
    <location>
        <begin position="23"/>
        <end position="131"/>
    </location>
</feature>
<sequence length="131" mass="14330">MKLIKTIMVCSCTLLIHANASAADAFYTAHIDASGKMLSQSPQWISYVTKENQAGYLSQYKLTLDPKVVKQNPTFCGVSPIDASNYDRMMHGQAKVIGLPLARNVTVQTQLVDMPGASGDNSLEFLIMCTR</sequence>
<feature type="signal peptide" evidence="1">
    <location>
        <begin position="1"/>
        <end position="22"/>
    </location>
</feature>
<organism evidence="2 3">
    <name type="scientific">Pseudomonas farsensis</name>
    <dbReference type="NCBI Taxonomy" id="2745492"/>
    <lineage>
        <taxon>Bacteria</taxon>
        <taxon>Pseudomonadati</taxon>
        <taxon>Pseudomonadota</taxon>
        <taxon>Gammaproteobacteria</taxon>
        <taxon>Pseudomonadales</taxon>
        <taxon>Pseudomonadaceae</taxon>
        <taxon>Pseudomonas</taxon>
    </lineage>
</organism>
<name>A0ABU8QX27_9PSED</name>
<proteinExistence type="predicted"/>
<dbReference type="Proteomes" id="UP001380290">
    <property type="component" value="Unassembled WGS sequence"/>
</dbReference>
<dbReference type="RefSeq" id="WP_339600187.1">
    <property type="nucleotide sequence ID" value="NZ_JBBHLC010000068.1"/>
</dbReference>
<keyword evidence="1" id="KW-0732">Signal</keyword>
<comment type="caution">
    <text evidence="2">The sequence shown here is derived from an EMBL/GenBank/DDBJ whole genome shotgun (WGS) entry which is preliminary data.</text>
</comment>
<evidence type="ECO:0000256" key="1">
    <source>
        <dbReference type="SAM" id="SignalP"/>
    </source>
</evidence>